<evidence type="ECO:0000313" key="2">
    <source>
        <dbReference type="Proteomes" id="UP000033636"/>
    </source>
</evidence>
<evidence type="ECO:0000313" key="1">
    <source>
        <dbReference type="EMBL" id="MFB6490106.1"/>
    </source>
</evidence>
<accession>A0ACC6UZM2</accession>
<reference evidence="1" key="1">
    <citation type="submission" date="2024-07" db="EMBL/GenBank/DDBJ databases">
        <title>Metagenome and Metagenome-Assembled Genomes of Archaea from a hot spring from the geothermal field of Los Azufres, Mexico.</title>
        <authorList>
            <person name="Marin-Paredes R."/>
            <person name="Martinez-Romero E."/>
            <person name="Servin-Garciduenas L.E."/>
        </authorList>
    </citation>
    <scope>NUCLEOTIDE SEQUENCE</scope>
</reference>
<dbReference type="Proteomes" id="UP000033636">
    <property type="component" value="Unassembled WGS sequence"/>
</dbReference>
<gene>
    <name evidence="1" type="ORF">TU35_002475</name>
</gene>
<protein>
    <submittedName>
        <fullName evidence="1">4Fe-4S dicluster domain-containing protein</fullName>
    </submittedName>
</protein>
<dbReference type="EMBL" id="JZWT02000004">
    <property type="protein sequence ID" value="MFB6490106.1"/>
    <property type="molecule type" value="Genomic_DNA"/>
</dbReference>
<comment type="caution">
    <text evidence="1">The sequence shown here is derived from an EMBL/GenBank/DDBJ whole genome shotgun (WGS) entry which is preliminary data.</text>
</comment>
<proteinExistence type="predicted"/>
<organism evidence="1 2">
    <name type="scientific">Thermoproteus sp. AZ2</name>
    <dbReference type="NCBI Taxonomy" id="1609232"/>
    <lineage>
        <taxon>Archaea</taxon>
        <taxon>Thermoproteota</taxon>
        <taxon>Thermoprotei</taxon>
        <taxon>Thermoproteales</taxon>
        <taxon>Thermoproteaceae</taxon>
        <taxon>Thermoproteus</taxon>
    </lineage>
</organism>
<sequence>MVQLAILTDLSKCFGCAACMLACKEWHSSGCYGPMYDLNPWGPEPGKAPWSVYFMRVLQVETGEYPNTKTFSVPISCFQCRDPACTKVCPTGAIFKRREDGVVVINYEVCIGCRYCENACPYGNIIFDPVEGVSKKCVLAIDRVYDESLPEYERVPPCVRVCPAGARIFGDMDDPNSIIYREAKRRGAVPMGPEFGTDPPSLYIMPGTPVDVAGREYQWPSMTKEEEFAVRTGAADVPKIAAKLKGVKPTGGHCGGGVGGPTGEGQ</sequence>
<name>A0ACC6UZM2_9CREN</name>